<evidence type="ECO:0000313" key="8">
    <source>
        <dbReference type="EMBL" id="JAS62240.1"/>
    </source>
</evidence>
<keyword evidence="1" id="KW-0472">Membrane</keyword>
<dbReference type="EMBL" id="GECZ01029812">
    <property type="protein sequence ID" value="JAS39957.1"/>
    <property type="molecule type" value="Transcribed_RNA"/>
</dbReference>
<dbReference type="EMBL" id="GECZ01011604">
    <property type="protein sequence ID" value="JAS58165.1"/>
    <property type="molecule type" value="Transcribed_RNA"/>
</dbReference>
<dbReference type="EMBL" id="GECZ01029010">
    <property type="protein sequence ID" value="JAS40759.1"/>
    <property type="molecule type" value="Transcribed_RNA"/>
</dbReference>
<dbReference type="EMBL" id="GECZ01012122">
    <property type="protein sequence ID" value="JAS57647.1"/>
    <property type="molecule type" value="Transcribed_RNA"/>
</dbReference>
<dbReference type="EMBL" id="GECZ01001720">
    <property type="protein sequence ID" value="JAS68049.1"/>
    <property type="molecule type" value="Transcribed_RNA"/>
</dbReference>
<protein>
    <recommendedName>
        <fullName evidence="12">MARVEL domain-containing protein</fullName>
    </recommendedName>
</protein>
<dbReference type="PANTHER" id="PTHR34609">
    <property type="entry name" value="GEO08273P1-RELATED"/>
    <property type="match status" value="1"/>
</dbReference>
<accession>A0A1B6GSR1</accession>
<evidence type="ECO:0000313" key="6">
    <source>
        <dbReference type="EMBL" id="JAS57647.1"/>
    </source>
</evidence>
<evidence type="ECO:0000313" key="3">
    <source>
        <dbReference type="EMBL" id="JAS40759.1"/>
    </source>
</evidence>
<feature type="transmembrane region" description="Helical" evidence="1">
    <location>
        <begin position="92"/>
        <end position="120"/>
    </location>
</feature>
<name>A0A1B6GSR1_9HEMI</name>
<feature type="transmembrane region" description="Helical" evidence="1">
    <location>
        <begin position="64"/>
        <end position="85"/>
    </location>
</feature>
<dbReference type="PANTHER" id="PTHR34609:SF17">
    <property type="entry name" value="GEO08273P1-RELATED"/>
    <property type="match status" value="1"/>
</dbReference>
<feature type="transmembrane region" description="Helical" evidence="1">
    <location>
        <begin position="20"/>
        <end position="44"/>
    </location>
</feature>
<dbReference type="Pfam" id="PF15860">
    <property type="entry name" value="DUF4728"/>
    <property type="match status" value="1"/>
</dbReference>
<proteinExistence type="predicted"/>
<dbReference type="AlphaFoldDB" id="A0A1B6GSR1"/>
<dbReference type="EMBL" id="GECZ01017751">
    <property type="protein sequence ID" value="JAS52018.1"/>
    <property type="molecule type" value="Transcribed_RNA"/>
</dbReference>
<keyword evidence="1" id="KW-0812">Transmembrane</keyword>
<evidence type="ECO:0000313" key="11">
    <source>
        <dbReference type="EMBL" id="JAS68049.1"/>
    </source>
</evidence>
<feature type="transmembrane region" description="Helical" evidence="1">
    <location>
        <begin position="126"/>
        <end position="151"/>
    </location>
</feature>
<evidence type="ECO:0000313" key="9">
    <source>
        <dbReference type="EMBL" id="JAS65468.1"/>
    </source>
</evidence>
<dbReference type="EMBL" id="GECZ01007529">
    <property type="protein sequence ID" value="JAS62240.1"/>
    <property type="molecule type" value="Transcribed_RNA"/>
</dbReference>
<dbReference type="EMBL" id="GECZ01004301">
    <property type="protein sequence ID" value="JAS65468.1"/>
    <property type="molecule type" value="Transcribed_RNA"/>
</dbReference>
<organism evidence="9">
    <name type="scientific">Cuerna arida</name>
    <dbReference type="NCBI Taxonomy" id="1464854"/>
    <lineage>
        <taxon>Eukaryota</taxon>
        <taxon>Metazoa</taxon>
        <taxon>Ecdysozoa</taxon>
        <taxon>Arthropoda</taxon>
        <taxon>Hexapoda</taxon>
        <taxon>Insecta</taxon>
        <taxon>Pterygota</taxon>
        <taxon>Neoptera</taxon>
        <taxon>Paraneoptera</taxon>
        <taxon>Hemiptera</taxon>
        <taxon>Auchenorrhyncha</taxon>
        <taxon>Membracoidea</taxon>
        <taxon>Cicadellidae</taxon>
        <taxon>Cicadellinae</taxon>
        <taxon>Proconiini</taxon>
        <taxon>Cuerna</taxon>
    </lineage>
</organism>
<dbReference type="InterPro" id="IPR031720">
    <property type="entry name" value="DUF4728"/>
</dbReference>
<sequence>MAQALKRMPMLNSCCGCASLKVGTIISGALGVVIGAVTLVFVLVTDVKLQTIVIDTLPPNIVKIILAINLVMTMLISVLLIIGALKRNRFMMLPWVILAIMLAIGLAISIIYTAVVFYLHNYVLGGTLWLIIGLSCVAIYVYLWFVVFSYYQLLQEEKGRGPYSRPAYRR</sequence>
<evidence type="ECO:0000256" key="1">
    <source>
        <dbReference type="SAM" id="Phobius"/>
    </source>
</evidence>
<evidence type="ECO:0008006" key="12">
    <source>
        <dbReference type="Google" id="ProtNLM"/>
    </source>
</evidence>
<dbReference type="EMBL" id="GECZ01004101">
    <property type="protein sequence ID" value="JAS65668.1"/>
    <property type="molecule type" value="Transcribed_RNA"/>
</dbReference>
<keyword evidence="1" id="KW-1133">Transmembrane helix</keyword>
<evidence type="ECO:0000313" key="10">
    <source>
        <dbReference type="EMBL" id="JAS65668.1"/>
    </source>
</evidence>
<evidence type="ECO:0000313" key="7">
    <source>
        <dbReference type="EMBL" id="JAS58165.1"/>
    </source>
</evidence>
<evidence type="ECO:0000313" key="5">
    <source>
        <dbReference type="EMBL" id="JAS56579.1"/>
    </source>
</evidence>
<gene>
    <name evidence="10" type="ORF">g.43648</name>
    <name evidence="11" type="ORF">g.43651</name>
    <name evidence="3" type="ORF">g.43654</name>
    <name evidence="9" type="ORF">g.43657</name>
    <name evidence="8" type="ORF">g.43660</name>
    <name evidence="2" type="ORF">g.43663</name>
    <name evidence="7" type="ORF">g.43666</name>
    <name evidence="6" type="ORF">g.43669</name>
    <name evidence="5" type="ORF">g.43672</name>
    <name evidence="4" type="ORF">g.43675</name>
</gene>
<dbReference type="EMBL" id="GECZ01013190">
    <property type="protein sequence ID" value="JAS56579.1"/>
    <property type="molecule type" value="Transcribed_RNA"/>
</dbReference>
<dbReference type="InterPro" id="IPR053077">
    <property type="entry name" value="MARVEL_domain_protein_3"/>
</dbReference>
<reference evidence="9" key="1">
    <citation type="submission" date="2015-11" db="EMBL/GenBank/DDBJ databases">
        <title>De novo transcriptome assembly of four potential Pierce s Disease insect vectors from Arizona vineyards.</title>
        <authorList>
            <person name="Tassone E.E."/>
        </authorList>
    </citation>
    <scope>NUCLEOTIDE SEQUENCE</scope>
</reference>
<evidence type="ECO:0000313" key="4">
    <source>
        <dbReference type="EMBL" id="JAS52018.1"/>
    </source>
</evidence>
<evidence type="ECO:0000313" key="2">
    <source>
        <dbReference type="EMBL" id="JAS39957.1"/>
    </source>
</evidence>